<gene>
    <name evidence="1" type="primary">tssJ</name>
    <name evidence="1" type="ORF">EKN56_11905</name>
</gene>
<dbReference type="OrthoDB" id="8655355at2"/>
<proteinExistence type="predicted"/>
<evidence type="ECO:0000313" key="2">
    <source>
        <dbReference type="Proteomes" id="UP000293154"/>
    </source>
</evidence>
<dbReference type="InterPro" id="IPR017734">
    <property type="entry name" value="T6SS_SciN"/>
</dbReference>
<dbReference type="Pfam" id="PF12790">
    <property type="entry name" value="T6SS-SciN"/>
    <property type="match status" value="1"/>
</dbReference>
<dbReference type="Proteomes" id="UP000293154">
    <property type="component" value="Chromosome"/>
</dbReference>
<accession>A0A411WLJ8</accession>
<dbReference type="EMBL" id="CP034752">
    <property type="protein sequence ID" value="QBH97038.1"/>
    <property type="molecule type" value="Genomic_DNA"/>
</dbReference>
<dbReference type="KEGG" id="prag:EKN56_11905"/>
<dbReference type="Gene3D" id="2.60.40.4150">
    <property type="entry name" value="Type VI secretion system, lipoprotein SciN"/>
    <property type="match status" value="1"/>
</dbReference>
<dbReference type="RefSeq" id="WP_130591980.1">
    <property type="nucleotide sequence ID" value="NZ_CP034752.1"/>
</dbReference>
<keyword evidence="2" id="KW-1185">Reference proteome</keyword>
<keyword evidence="1" id="KW-0449">Lipoprotein</keyword>
<dbReference type="InterPro" id="IPR038706">
    <property type="entry name" value="Type_VI_SciN-like_sf"/>
</dbReference>
<name>A0A411WLJ8_9GAMM</name>
<dbReference type="PANTHER" id="PTHR37625">
    <property type="entry name" value="OUTER MEMBRANE LIPOPROTEIN-RELATED"/>
    <property type="match status" value="1"/>
</dbReference>
<dbReference type="NCBIfam" id="TIGR03352">
    <property type="entry name" value="VI_chp_3"/>
    <property type="match status" value="1"/>
</dbReference>
<sequence length="174" mass="19526">MKRIGAVILIFISLMLSGCEVSKKVYTVVTDPDVPVGYPDQNPSEIEFTLLADKNINPNLEGEASPTDIQVIYLEDDSKLLSTDYYQVATEPLDKILGKNYIDHQDYTLEPGQFKPLKPMKIEAKTQFLAVIAHYTGSDTGEVYWMDIVDIDGVGQKYKILIHLRAGEVEIKKS</sequence>
<dbReference type="AlphaFoldDB" id="A0A411WLJ8"/>
<dbReference type="PROSITE" id="PS51257">
    <property type="entry name" value="PROKAR_LIPOPROTEIN"/>
    <property type="match status" value="1"/>
</dbReference>
<dbReference type="PANTHER" id="PTHR37625:SF5">
    <property type="entry name" value="LIPOPROTEIN"/>
    <property type="match status" value="1"/>
</dbReference>
<protein>
    <submittedName>
        <fullName evidence="1">Type VI secretion system lipoprotein TssJ</fullName>
    </submittedName>
</protein>
<evidence type="ECO:0000313" key="1">
    <source>
        <dbReference type="EMBL" id="QBH97038.1"/>
    </source>
</evidence>
<reference evidence="1 2" key="1">
    <citation type="submission" date="2019-03" db="EMBL/GenBank/DDBJ databases">
        <title>Pragia sp. nov. isolated from the gut tract of Carduelis flavirostris.</title>
        <authorList>
            <person name="Ge Y."/>
        </authorList>
    </citation>
    <scope>NUCLEOTIDE SEQUENCE [LARGE SCALE GENOMIC DNA]</scope>
    <source>
        <strain evidence="1 2">CF-458</strain>
    </source>
</reference>
<organism evidence="1 2">
    <name type="scientific">Limnobaculum zhutongyuii</name>
    <dbReference type="NCBI Taxonomy" id="2498113"/>
    <lineage>
        <taxon>Bacteria</taxon>
        <taxon>Pseudomonadati</taxon>
        <taxon>Pseudomonadota</taxon>
        <taxon>Gammaproteobacteria</taxon>
        <taxon>Enterobacterales</taxon>
        <taxon>Budviciaceae</taxon>
        <taxon>Limnobaculum</taxon>
    </lineage>
</organism>